<protein>
    <submittedName>
        <fullName evidence="5">GntR family transcriptional regulator</fullName>
    </submittedName>
</protein>
<dbReference type="Gene3D" id="1.10.10.10">
    <property type="entry name" value="Winged helix-like DNA-binding domain superfamily/Winged helix DNA-binding domain"/>
    <property type="match status" value="1"/>
</dbReference>
<dbReference type="Pfam" id="PF00392">
    <property type="entry name" value="GntR"/>
    <property type="match status" value="1"/>
</dbReference>
<name>A0A2S0MRD7_9RHOB</name>
<organism evidence="5 6">
    <name type="scientific">Pukyongiella litopenaei</name>
    <dbReference type="NCBI Taxonomy" id="2605946"/>
    <lineage>
        <taxon>Bacteria</taxon>
        <taxon>Pseudomonadati</taxon>
        <taxon>Pseudomonadota</taxon>
        <taxon>Alphaproteobacteria</taxon>
        <taxon>Rhodobacterales</taxon>
        <taxon>Paracoccaceae</taxon>
        <taxon>Pukyongiella</taxon>
    </lineage>
</organism>
<dbReference type="InterPro" id="IPR000524">
    <property type="entry name" value="Tscrpt_reg_HTH_GntR"/>
</dbReference>
<feature type="domain" description="HTH gntR-type" evidence="4">
    <location>
        <begin position="3"/>
        <end position="70"/>
    </location>
</feature>
<dbReference type="PROSITE" id="PS50949">
    <property type="entry name" value="HTH_GNTR"/>
    <property type="match status" value="1"/>
</dbReference>
<dbReference type="InterPro" id="IPR011711">
    <property type="entry name" value="GntR_C"/>
</dbReference>
<dbReference type="SMART" id="SM00895">
    <property type="entry name" value="FCD"/>
    <property type="match status" value="1"/>
</dbReference>
<dbReference type="AlphaFoldDB" id="A0A2S0MRD7"/>
<dbReference type="RefSeq" id="WP_106472745.1">
    <property type="nucleotide sequence ID" value="NZ_CP027665.1"/>
</dbReference>
<gene>
    <name evidence="5" type="ORF">C6Y53_12545</name>
</gene>
<reference evidence="6" key="1">
    <citation type="submission" date="2018-03" db="EMBL/GenBank/DDBJ databases">
        <title>Genomic analysis of the strain SH-1 isolated from shrimp intestine.</title>
        <authorList>
            <person name="Kim Y.-S."/>
            <person name="Kim S.-E."/>
            <person name="Kim K.-H."/>
        </authorList>
    </citation>
    <scope>NUCLEOTIDE SEQUENCE [LARGE SCALE GENOMIC DNA]</scope>
    <source>
        <strain evidence="6">SH-1</strain>
    </source>
</reference>
<dbReference type="InterPro" id="IPR008920">
    <property type="entry name" value="TF_FadR/GntR_C"/>
</dbReference>
<evidence type="ECO:0000313" key="5">
    <source>
        <dbReference type="EMBL" id="AVO38432.1"/>
    </source>
</evidence>
<dbReference type="Pfam" id="PF07729">
    <property type="entry name" value="FCD"/>
    <property type="match status" value="1"/>
</dbReference>
<dbReference type="SUPFAM" id="SSF46785">
    <property type="entry name" value="Winged helix' DNA-binding domain"/>
    <property type="match status" value="1"/>
</dbReference>
<sequence length="223" mass="24141">MSESVEETIIAAVIDAIAEQRLPAGTKLGEKELSQLFSCNRANVRRALASLAAQHVVELRPNRGAFVSSPTPKEAQDVFEARRAIERTIARQAAGRASADEIARLRQNISDEVRAHAAGNQPEELRLSRAFHLDIARVAGNAVLERILAELTMRTTLILGLYGTGEASNCAKDDHGSIVDALEAGDAERLVTEMDEHLKHLEAGVSFSQPKSPATGLRSQLFV</sequence>
<keyword evidence="3" id="KW-0804">Transcription</keyword>
<evidence type="ECO:0000259" key="4">
    <source>
        <dbReference type="PROSITE" id="PS50949"/>
    </source>
</evidence>
<evidence type="ECO:0000256" key="3">
    <source>
        <dbReference type="ARBA" id="ARBA00023163"/>
    </source>
</evidence>
<dbReference type="Proteomes" id="UP000237655">
    <property type="component" value="Chromosome"/>
</dbReference>
<evidence type="ECO:0000313" key="6">
    <source>
        <dbReference type="Proteomes" id="UP000237655"/>
    </source>
</evidence>
<evidence type="ECO:0000256" key="1">
    <source>
        <dbReference type="ARBA" id="ARBA00023015"/>
    </source>
</evidence>
<dbReference type="GO" id="GO:0003677">
    <property type="term" value="F:DNA binding"/>
    <property type="evidence" value="ECO:0007669"/>
    <property type="project" value="UniProtKB-KW"/>
</dbReference>
<dbReference type="Gene3D" id="1.20.120.530">
    <property type="entry name" value="GntR ligand-binding domain-like"/>
    <property type="match status" value="1"/>
</dbReference>
<dbReference type="EMBL" id="CP027665">
    <property type="protein sequence ID" value="AVO38432.1"/>
    <property type="molecule type" value="Genomic_DNA"/>
</dbReference>
<evidence type="ECO:0000256" key="2">
    <source>
        <dbReference type="ARBA" id="ARBA00023125"/>
    </source>
</evidence>
<keyword evidence="6" id="KW-1185">Reference proteome</keyword>
<dbReference type="SUPFAM" id="SSF48008">
    <property type="entry name" value="GntR ligand-binding domain-like"/>
    <property type="match status" value="1"/>
</dbReference>
<dbReference type="InterPro" id="IPR036388">
    <property type="entry name" value="WH-like_DNA-bd_sf"/>
</dbReference>
<keyword evidence="1" id="KW-0805">Transcription regulation</keyword>
<dbReference type="GO" id="GO:0003700">
    <property type="term" value="F:DNA-binding transcription factor activity"/>
    <property type="evidence" value="ECO:0007669"/>
    <property type="project" value="InterPro"/>
</dbReference>
<dbReference type="PANTHER" id="PTHR43537">
    <property type="entry name" value="TRANSCRIPTIONAL REGULATOR, GNTR FAMILY"/>
    <property type="match status" value="1"/>
</dbReference>
<accession>A0A2S0MRD7</accession>
<dbReference type="KEGG" id="thas:C6Y53_12545"/>
<keyword evidence="2" id="KW-0238">DNA-binding</keyword>
<dbReference type="PANTHER" id="PTHR43537:SF53">
    <property type="entry name" value="HTH-TYPE TRANSCRIPTIONAL REPRESSOR NANR"/>
    <property type="match status" value="1"/>
</dbReference>
<dbReference type="InterPro" id="IPR036390">
    <property type="entry name" value="WH_DNA-bd_sf"/>
</dbReference>
<proteinExistence type="predicted"/>
<dbReference type="SMART" id="SM00345">
    <property type="entry name" value="HTH_GNTR"/>
    <property type="match status" value="1"/>
</dbReference>